<dbReference type="AlphaFoldDB" id="A0A9Q5SLJ7"/>
<proteinExistence type="inferred from homology"/>
<gene>
    <name evidence="8" type="ORF">B5F96_17855</name>
</gene>
<dbReference type="InterPro" id="IPR050090">
    <property type="entry name" value="Tyrosine_recombinase_XerCD"/>
</dbReference>
<accession>A0A9Q5SLJ7</accession>
<reference evidence="9" key="1">
    <citation type="submission" date="2017-04" db="EMBL/GenBank/DDBJ databases">
        <title>Function of individual gut microbiota members based on whole genome sequencing of pure cultures obtained from chicken caecum.</title>
        <authorList>
            <person name="Medvecky M."/>
            <person name="Cejkova D."/>
            <person name="Polansky O."/>
            <person name="Karasova D."/>
            <person name="Kubasova T."/>
            <person name="Cizek A."/>
            <person name="Rychlik I."/>
        </authorList>
    </citation>
    <scope>NUCLEOTIDE SEQUENCE [LARGE SCALE GENOMIC DNA]</scope>
    <source>
        <strain evidence="9">An42</strain>
    </source>
</reference>
<dbReference type="PROSITE" id="PS51898">
    <property type="entry name" value="TYR_RECOMBINASE"/>
    <property type="match status" value="1"/>
</dbReference>
<dbReference type="InterPro" id="IPR002104">
    <property type="entry name" value="Integrase_catalytic"/>
</dbReference>
<dbReference type="SUPFAM" id="SSF56349">
    <property type="entry name" value="DNA breaking-rejoining enzymes"/>
    <property type="match status" value="1"/>
</dbReference>
<dbReference type="GO" id="GO:0003677">
    <property type="term" value="F:DNA binding"/>
    <property type="evidence" value="ECO:0007669"/>
    <property type="project" value="UniProtKB-UniRule"/>
</dbReference>
<dbReference type="RefSeq" id="WP_021862881.1">
    <property type="nucleotide sequence ID" value="NZ_CAJLBM010000076.1"/>
</dbReference>
<dbReference type="GO" id="GO:0015074">
    <property type="term" value="P:DNA integration"/>
    <property type="evidence" value="ECO:0007669"/>
    <property type="project" value="UniProtKB-KW"/>
</dbReference>
<name>A0A9Q5SLJ7_9BACT</name>
<sequence length="313" mass="35984">MGENYRLIKKRKILTLEDYVDERVRNKRSLGKYSTADLYQAAGYHFRNFYGKEDCRLSDLNPTLVADFVHYLQSLRLKTNTINSYLSSLRAIFNAALQSRIVKVKEHPFSGLKLKRELTAKRAVSVEFVKKMAAMDFTEDPRLDLAADLSLFSFMAYGMPFIDIVHLKKENIDGDEIIYNRHKTGVQIRIKITIGMQILIDKHKNKGSYLFPVLTDYTGYHGYKSLLAVHNESLKKIGRLLHVPVKLTSYVMRHTWASEALRCNIPITVISQAMGHTSEKTTRIYLGQLDASVLNKANKQITGILDVFFQKRE</sequence>
<dbReference type="PANTHER" id="PTHR30349">
    <property type="entry name" value="PHAGE INTEGRASE-RELATED"/>
    <property type="match status" value="1"/>
</dbReference>
<feature type="domain" description="Core-binding (CB)" evidence="7">
    <location>
        <begin position="14"/>
        <end position="97"/>
    </location>
</feature>
<evidence type="ECO:0000256" key="4">
    <source>
        <dbReference type="ARBA" id="ARBA00023172"/>
    </source>
</evidence>
<evidence type="ECO:0000313" key="8">
    <source>
        <dbReference type="EMBL" id="OUO01308.1"/>
    </source>
</evidence>
<dbReference type="Pfam" id="PF00589">
    <property type="entry name" value="Phage_integrase"/>
    <property type="match status" value="1"/>
</dbReference>
<evidence type="ECO:0000256" key="3">
    <source>
        <dbReference type="ARBA" id="ARBA00023125"/>
    </source>
</evidence>
<dbReference type="EMBL" id="NFIJ01000035">
    <property type="protein sequence ID" value="OUO01308.1"/>
    <property type="molecule type" value="Genomic_DNA"/>
</dbReference>
<evidence type="ECO:0000256" key="5">
    <source>
        <dbReference type="PROSITE-ProRule" id="PRU01248"/>
    </source>
</evidence>
<dbReference type="GO" id="GO:0006310">
    <property type="term" value="P:DNA recombination"/>
    <property type="evidence" value="ECO:0007669"/>
    <property type="project" value="UniProtKB-KW"/>
</dbReference>
<dbReference type="PANTHER" id="PTHR30349:SF64">
    <property type="entry name" value="PROPHAGE INTEGRASE INTD-RELATED"/>
    <property type="match status" value="1"/>
</dbReference>
<dbReference type="CDD" id="cd01185">
    <property type="entry name" value="INTN1_C_like"/>
    <property type="match status" value="1"/>
</dbReference>
<dbReference type="Proteomes" id="UP000195975">
    <property type="component" value="Unassembled WGS sequence"/>
</dbReference>
<dbReference type="Gene3D" id="1.10.150.130">
    <property type="match status" value="1"/>
</dbReference>
<dbReference type="InterPro" id="IPR044068">
    <property type="entry name" value="CB"/>
</dbReference>
<dbReference type="InterPro" id="IPR011010">
    <property type="entry name" value="DNA_brk_join_enz"/>
</dbReference>
<evidence type="ECO:0000256" key="1">
    <source>
        <dbReference type="ARBA" id="ARBA00008857"/>
    </source>
</evidence>
<dbReference type="InterPro" id="IPR025269">
    <property type="entry name" value="SAM-like_dom"/>
</dbReference>
<feature type="domain" description="Tyr recombinase" evidence="6">
    <location>
        <begin position="113"/>
        <end position="299"/>
    </location>
</feature>
<evidence type="ECO:0000259" key="7">
    <source>
        <dbReference type="PROSITE" id="PS51900"/>
    </source>
</evidence>
<dbReference type="Gene3D" id="1.10.443.10">
    <property type="entry name" value="Intergrase catalytic core"/>
    <property type="match status" value="1"/>
</dbReference>
<evidence type="ECO:0000313" key="9">
    <source>
        <dbReference type="Proteomes" id="UP000195975"/>
    </source>
</evidence>
<protein>
    <recommendedName>
        <fullName evidence="10">Integrase</fullName>
    </recommendedName>
</protein>
<keyword evidence="2" id="KW-0229">DNA integration</keyword>
<dbReference type="PROSITE" id="PS51900">
    <property type="entry name" value="CB"/>
    <property type="match status" value="1"/>
</dbReference>
<keyword evidence="4" id="KW-0233">DNA recombination</keyword>
<keyword evidence="3 5" id="KW-0238">DNA-binding</keyword>
<evidence type="ECO:0000259" key="6">
    <source>
        <dbReference type="PROSITE" id="PS51898"/>
    </source>
</evidence>
<dbReference type="InterPro" id="IPR013762">
    <property type="entry name" value="Integrase-like_cat_sf"/>
</dbReference>
<dbReference type="Pfam" id="PF13102">
    <property type="entry name" value="Phage_int_SAM_5"/>
    <property type="match status" value="1"/>
</dbReference>
<evidence type="ECO:0000256" key="2">
    <source>
        <dbReference type="ARBA" id="ARBA00022908"/>
    </source>
</evidence>
<comment type="similarity">
    <text evidence="1">Belongs to the 'phage' integrase family.</text>
</comment>
<evidence type="ECO:0008006" key="10">
    <source>
        <dbReference type="Google" id="ProtNLM"/>
    </source>
</evidence>
<organism evidence="8 9">
    <name type="scientific">Parabacteroides johnsonii</name>
    <dbReference type="NCBI Taxonomy" id="387661"/>
    <lineage>
        <taxon>Bacteria</taxon>
        <taxon>Pseudomonadati</taxon>
        <taxon>Bacteroidota</taxon>
        <taxon>Bacteroidia</taxon>
        <taxon>Bacteroidales</taxon>
        <taxon>Tannerellaceae</taxon>
        <taxon>Parabacteroides</taxon>
    </lineage>
</organism>
<comment type="caution">
    <text evidence="8">The sequence shown here is derived from an EMBL/GenBank/DDBJ whole genome shotgun (WGS) entry which is preliminary data.</text>
</comment>
<dbReference type="InterPro" id="IPR010998">
    <property type="entry name" value="Integrase_recombinase_N"/>
</dbReference>